<sequence>IDRGKLVAMGSPGELRAHGLGGDLIEVACSPLGAALKVLTGAPGVVEAAIFGDKLHVVLASEGLSL</sequence>
<feature type="non-terminal residue" evidence="1">
    <location>
        <position position="66"/>
    </location>
</feature>
<keyword evidence="1" id="KW-0067">ATP-binding</keyword>
<dbReference type="AlphaFoldDB" id="T1C566"/>
<protein>
    <submittedName>
        <fullName evidence="1">ABC transporter, ATP-binding protein</fullName>
    </submittedName>
</protein>
<accession>T1C566</accession>
<reference evidence="1" key="2">
    <citation type="journal article" date="2014" name="ISME J.">
        <title>Microbial stratification in low pH oxic and suboxic macroscopic growths along an acid mine drainage.</title>
        <authorList>
            <person name="Mendez-Garcia C."/>
            <person name="Mesa V."/>
            <person name="Sprenger R.R."/>
            <person name="Richter M."/>
            <person name="Diez M.S."/>
            <person name="Solano J."/>
            <person name="Bargiela R."/>
            <person name="Golyshina O.V."/>
            <person name="Manteca A."/>
            <person name="Ramos J.L."/>
            <person name="Gallego J.R."/>
            <person name="Llorente I."/>
            <person name="Martins Dos Santos V.A."/>
            <person name="Jensen O.N."/>
            <person name="Pelaez A.I."/>
            <person name="Sanchez J."/>
            <person name="Ferrer M."/>
        </authorList>
    </citation>
    <scope>NUCLEOTIDE SEQUENCE</scope>
</reference>
<dbReference type="GO" id="GO:0005524">
    <property type="term" value="F:ATP binding"/>
    <property type="evidence" value="ECO:0007669"/>
    <property type="project" value="UniProtKB-KW"/>
</dbReference>
<reference evidence="1" key="1">
    <citation type="submission" date="2013-08" db="EMBL/GenBank/DDBJ databases">
        <authorList>
            <person name="Mendez C."/>
            <person name="Richter M."/>
            <person name="Ferrer M."/>
            <person name="Sanchez J."/>
        </authorList>
    </citation>
    <scope>NUCLEOTIDE SEQUENCE</scope>
</reference>
<proteinExistence type="predicted"/>
<name>T1C566_9ZZZZ</name>
<keyword evidence="1" id="KW-0547">Nucleotide-binding</keyword>
<feature type="non-terminal residue" evidence="1">
    <location>
        <position position="1"/>
    </location>
</feature>
<organism evidence="1">
    <name type="scientific">mine drainage metagenome</name>
    <dbReference type="NCBI Taxonomy" id="410659"/>
    <lineage>
        <taxon>unclassified sequences</taxon>
        <taxon>metagenomes</taxon>
        <taxon>ecological metagenomes</taxon>
    </lineage>
</organism>
<comment type="caution">
    <text evidence="1">The sequence shown here is derived from an EMBL/GenBank/DDBJ whole genome shotgun (WGS) entry which is preliminary data.</text>
</comment>
<gene>
    <name evidence="1" type="ORF">B1A_10125</name>
</gene>
<dbReference type="EMBL" id="AUZX01007211">
    <property type="protein sequence ID" value="EQD60449.1"/>
    <property type="molecule type" value="Genomic_DNA"/>
</dbReference>
<evidence type="ECO:0000313" key="1">
    <source>
        <dbReference type="EMBL" id="EQD60449.1"/>
    </source>
</evidence>